<dbReference type="AlphaFoldDB" id="A0A8W8NCB1"/>
<reference evidence="7" key="1">
    <citation type="submission" date="2022-08" db="UniProtKB">
        <authorList>
            <consortium name="EnsemblMetazoa"/>
        </authorList>
    </citation>
    <scope>IDENTIFICATION</scope>
    <source>
        <strain evidence="7">05x7-T-G4-1.051#20</strain>
    </source>
</reference>
<keyword evidence="5 6" id="KW-0472">Membrane</keyword>
<evidence type="ECO:0000313" key="7">
    <source>
        <dbReference type="EnsemblMetazoa" id="G5201.3:cds"/>
    </source>
</evidence>
<evidence type="ECO:0000256" key="6">
    <source>
        <dbReference type="RuleBase" id="RU361113"/>
    </source>
</evidence>
<keyword evidence="4 6" id="KW-1133">Transmembrane helix</keyword>
<feature type="transmembrane region" description="Helical" evidence="6">
    <location>
        <begin position="237"/>
        <end position="255"/>
    </location>
</feature>
<dbReference type="Proteomes" id="UP000005408">
    <property type="component" value="Unassembled WGS sequence"/>
</dbReference>
<dbReference type="PANTHER" id="PTHR10981:SF7">
    <property type="entry name" value="BATTENIN"/>
    <property type="match status" value="1"/>
</dbReference>
<evidence type="ECO:0000256" key="3">
    <source>
        <dbReference type="ARBA" id="ARBA00022692"/>
    </source>
</evidence>
<evidence type="ECO:0000256" key="4">
    <source>
        <dbReference type="ARBA" id="ARBA00022989"/>
    </source>
</evidence>
<dbReference type="EnsemblMetazoa" id="G5201.13">
    <property type="protein sequence ID" value="G5201.13:cds"/>
    <property type="gene ID" value="G5201"/>
</dbReference>
<dbReference type="PRINTS" id="PR01315">
    <property type="entry name" value="BATTENIN"/>
</dbReference>
<dbReference type="EnsemblMetazoa" id="G5201.3">
    <property type="protein sequence ID" value="G5201.3:cds"/>
    <property type="gene ID" value="G5201"/>
</dbReference>
<feature type="transmembrane region" description="Helical" evidence="6">
    <location>
        <begin position="302"/>
        <end position="322"/>
    </location>
</feature>
<dbReference type="PANTHER" id="PTHR10981">
    <property type="entry name" value="BATTENIN"/>
    <property type="match status" value="1"/>
</dbReference>
<dbReference type="EnsemblMetazoa" id="G5201.2">
    <property type="protein sequence ID" value="G5201.2:cds"/>
    <property type="gene ID" value="G5201"/>
</dbReference>
<feature type="transmembrane region" description="Helical" evidence="6">
    <location>
        <begin position="77"/>
        <end position="109"/>
    </location>
</feature>
<sequence length="396" mass="43840">MEHSLRNWIGLFLLGSINNLPYVIVTSAAKTIADSFGKKNDVGLVFGANVALSVIVKAINGLFLLKVPYWIRYVVNAMLMIIGLIGVAFAFDFWFALVCIVVVGSSAAFGENVALGYLRLFPSKCVNAWSSGTGMAGVLGSAIYIIFGCSIGESNDKSQLKTLTKYAFLLTLPAVAVYLIAYFVIIKAPKTDDTFHRGDPSIQKPLNEEERSLLHGSDEGALTVESTLHRLRRCWGLVWWLSLNLCAVYLFEYVAQGCASKVRPASEYNKGCPELFAALSFCYQAGVFVSRSSVQLFQIKRVEVLSVLQFLNMVLWIFDVHYKFIPVYLLPALMIYVGLLGGASYVNIFYLLLHEDKYPEEDREFCINIVSLFITGGIVLGTALETVLFNTVLESD</sequence>
<dbReference type="GO" id="GO:0012505">
    <property type="term" value="C:endomembrane system"/>
    <property type="evidence" value="ECO:0007669"/>
    <property type="project" value="UniProtKB-SubCell"/>
</dbReference>
<evidence type="ECO:0000313" key="8">
    <source>
        <dbReference type="Proteomes" id="UP000005408"/>
    </source>
</evidence>
<keyword evidence="6" id="KW-0458">Lysosome</keyword>
<dbReference type="GO" id="GO:0005765">
    <property type="term" value="C:lysosomal membrane"/>
    <property type="evidence" value="ECO:0007669"/>
    <property type="project" value="UniProtKB-SubCell"/>
</dbReference>
<accession>A0A8W8NCB1</accession>
<comment type="subcellular location">
    <subcellularLocation>
        <location evidence="1">Endomembrane system</location>
        <topology evidence="1">Multi-pass membrane protein</topology>
    </subcellularLocation>
    <subcellularLocation>
        <location evidence="6">Lysosome membrane</location>
        <topology evidence="6">Multi-pass membrane protein</topology>
    </subcellularLocation>
</comment>
<feature type="transmembrane region" description="Helical" evidence="6">
    <location>
        <begin position="129"/>
        <end position="151"/>
    </location>
</feature>
<feature type="transmembrane region" description="Helical" evidence="6">
    <location>
        <begin position="44"/>
        <end position="65"/>
    </location>
</feature>
<dbReference type="OMA" id="SEYHVGC"/>
<feature type="transmembrane region" description="Helical" evidence="6">
    <location>
        <begin position="365"/>
        <end position="384"/>
    </location>
</feature>
<protein>
    <recommendedName>
        <fullName evidence="6">Battenin</fullName>
    </recommendedName>
</protein>
<feature type="transmembrane region" description="Helical" evidence="6">
    <location>
        <begin position="163"/>
        <end position="185"/>
    </location>
</feature>
<dbReference type="InterPro" id="IPR036259">
    <property type="entry name" value="MFS_trans_sf"/>
</dbReference>
<keyword evidence="8" id="KW-1185">Reference proteome</keyword>
<dbReference type="Gene3D" id="1.20.1250.20">
    <property type="entry name" value="MFS general substrate transporter like domains"/>
    <property type="match status" value="1"/>
</dbReference>
<feature type="transmembrane region" description="Helical" evidence="6">
    <location>
        <begin position="7"/>
        <end position="24"/>
    </location>
</feature>
<dbReference type="InterPro" id="IPR003492">
    <property type="entry name" value="Battenin_disease_Cln3"/>
</dbReference>
<evidence type="ECO:0000256" key="2">
    <source>
        <dbReference type="ARBA" id="ARBA00007467"/>
    </source>
</evidence>
<organism evidence="7 8">
    <name type="scientific">Magallana gigas</name>
    <name type="common">Pacific oyster</name>
    <name type="synonym">Crassostrea gigas</name>
    <dbReference type="NCBI Taxonomy" id="29159"/>
    <lineage>
        <taxon>Eukaryota</taxon>
        <taxon>Metazoa</taxon>
        <taxon>Spiralia</taxon>
        <taxon>Lophotrochozoa</taxon>
        <taxon>Mollusca</taxon>
        <taxon>Bivalvia</taxon>
        <taxon>Autobranchia</taxon>
        <taxon>Pteriomorphia</taxon>
        <taxon>Ostreida</taxon>
        <taxon>Ostreoidea</taxon>
        <taxon>Ostreidae</taxon>
        <taxon>Magallana</taxon>
    </lineage>
</organism>
<name>A0A8W8NCB1_MAGGI</name>
<keyword evidence="3 6" id="KW-0812">Transmembrane</keyword>
<feature type="transmembrane region" description="Helical" evidence="6">
    <location>
        <begin position="328"/>
        <end position="353"/>
    </location>
</feature>
<dbReference type="Pfam" id="PF02487">
    <property type="entry name" value="CLN3"/>
    <property type="match status" value="1"/>
</dbReference>
<evidence type="ECO:0000256" key="5">
    <source>
        <dbReference type="ARBA" id="ARBA00023136"/>
    </source>
</evidence>
<proteinExistence type="inferred from homology"/>
<dbReference type="SUPFAM" id="SSF103473">
    <property type="entry name" value="MFS general substrate transporter"/>
    <property type="match status" value="1"/>
</dbReference>
<dbReference type="OrthoDB" id="5965864at2759"/>
<comment type="similarity">
    <text evidence="2 6">Belongs to the battenin family.</text>
</comment>
<evidence type="ECO:0000256" key="1">
    <source>
        <dbReference type="ARBA" id="ARBA00004127"/>
    </source>
</evidence>